<dbReference type="EMBL" id="JACHGG010000007">
    <property type="protein sequence ID" value="MBB6061036.1"/>
    <property type="molecule type" value="Genomic_DNA"/>
</dbReference>
<evidence type="ECO:0000256" key="1">
    <source>
        <dbReference type="SAM" id="MobiDB-lite"/>
    </source>
</evidence>
<feature type="compositionally biased region" description="Low complexity" evidence="1">
    <location>
        <begin position="90"/>
        <end position="168"/>
    </location>
</feature>
<protein>
    <submittedName>
        <fullName evidence="2">Polyhydroxyalkanoate synthesis regulator phasin</fullName>
    </submittedName>
</protein>
<name>A0A7W9T3Q2_9BACT</name>
<dbReference type="Proteomes" id="UP000532746">
    <property type="component" value="Unassembled WGS sequence"/>
</dbReference>
<evidence type="ECO:0000313" key="2">
    <source>
        <dbReference type="EMBL" id="MBB6061036.1"/>
    </source>
</evidence>
<organism evidence="2 3">
    <name type="scientific">Hymenobacter luteus</name>
    <dbReference type="NCBI Taxonomy" id="1411122"/>
    <lineage>
        <taxon>Bacteria</taxon>
        <taxon>Pseudomonadati</taxon>
        <taxon>Bacteroidota</taxon>
        <taxon>Cytophagia</taxon>
        <taxon>Cytophagales</taxon>
        <taxon>Hymenobacteraceae</taxon>
        <taxon>Hymenobacter</taxon>
    </lineage>
</organism>
<reference evidence="2 3" key="1">
    <citation type="submission" date="2020-08" db="EMBL/GenBank/DDBJ databases">
        <title>Genomic Encyclopedia of Type Strains, Phase IV (KMG-IV): sequencing the most valuable type-strain genomes for metagenomic binning, comparative biology and taxonomic classification.</title>
        <authorList>
            <person name="Goeker M."/>
        </authorList>
    </citation>
    <scope>NUCLEOTIDE SEQUENCE [LARGE SCALE GENOMIC DNA]</scope>
    <source>
        <strain evidence="2 3">DSM 26718</strain>
    </source>
</reference>
<gene>
    <name evidence="2" type="ORF">HNQ93_003912</name>
</gene>
<dbReference type="AlphaFoldDB" id="A0A7W9T3Q2"/>
<accession>A0A7W9T3Q2</accession>
<keyword evidence="3" id="KW-1185">Reference proteome</keyword>
<proteinExistence type="predicted"/>
<evidence type="ECO:0000313" key="3">
    <source>
        <dbReference type="Proteomes" id="UP000532746"/>
    </source>
</evidence>
<comment type="caution">
    <text evidence="2">The sequence shown here is derived from an EMBL/GenBank/DDBJ whole genome shotgun (WGS) entry which is preliminary data.</text>
</comment>
<feature type="region of interest" description="Disordered" evidence="1">
    <location>
        <begin position="87"/>
        <end position="176"/>
    </location>
</feature>
<dbReference type="RefSeq" id="WP_183404960.1">
    <property type="nucleotide sequence ID" value="NZ_JACHGG010000007.1"/>
</dbReference>
<sequence>MEDLFKKFVNAGVGLVSLTNERVQSTIDKLVQDSKLSEQEGARIMDDLKKNTDTKRKELEKQFQGLASRLMKSAGLATNADVEELKRTVKGSSSKAKAGSSAGAGAASAAAKGSSTAAKGPAAAKAAPVKAANTKTSTTSSKAKMAATPESPTGKTSKTAAKKAISPTDTTSNTGS</sequence>